<evidence type="ECO:0000256" key="3">
    <source>
        <dbReference type="ARBA" id="ARBA00022738"/>
    </source>
</evidence>
<keyword evidence="3" id="KW-0605">Phycobilisome</keyword>
<dbReference type="PANTHER" id="PTHR12697">
    <property type="entry name" value="PBS LYASE HEAT-LIKE PROTEIN"/>
    <property type="match status" value="1"/>
</dbReference>
<dbReference type="Pfam" id="PF13646">
    <property type="entry name" value="HEAT_2"/>
    <property type="match status" value="2"/>
</dbReference>
<organism evidence="5 6">
    <name type="scientific">Candidatus Synechococcus spongiarum 15L</name>
    <dbReference type="NCBI Taxonomy" id="1608419"/>
    <lineage>
        <taxon>Bacteria</taxon>
        <taxon>Bacillati</taxon>
        <taxon>Cyanobacteriota</taxon>
        <taxon>Cyanophyceae</taxon>
        <taxon>Synechococcales</taxon>
        <taxon>Synechococcaceae</taxon>
        <taxon>Synechococcus</taxon>
    </lineage>
</organism>
<name>A0A0G8AWX5_9SYNE</name>
<reference evidence="5 6" key="2">
    <citation type="submission" date="2015-05" db="EMBL/GenBank/DDBJ databases">
        <title>Lifestyle Evolution in Cyanobacterial Symbionts of Sponges.</title>
        <authorList>
            <person name="Burgsdorf I."/>
            <person name="Slaby B.M."/>
            <person name="Handley K.M."/>
            <person name="Haber M."/>
            <person name="Blom J."/>
            <person name="Marshall C.W."/>
            <person name="Gilbert J.A."/>
            <person name="Hentschel U."/>
            <person name="Steindler L."/>
        </authorList>
    </citation>
    <scope>NUCLEOTIDE SEQUENCE [LARGE SCALE GENOMIC DNA]</scope>
    <source>
        <strain evidence="5">15L</strain>
    </source>
</reference>
<comment type="caution">
    <text evidence="5">The sequence shown here is derived from an EMBL/GenBank/DDBJ whole genome shotgun (WGS) entry which is preliminary data.</text>
</comment>
<dbReference type="SUPFAM" id="SSF48371">
    <property type="entry name" value="ARM repeat"/>
    <property type="match status" value="1"/>
</dbReference>
<dbReference type="SMART" id="SM00567">
    <property type="entry name" value="EZ_HEAT"/>
    <property type="match status" value="4"/>
</dbReference>
<dbReference type="STRING" id="431041.FLM9_830"/>
<dbReference type="PANTHER" id="PTHR12697:SF38">
    <property type="entry name" value="PBS LYASE HEAT DOMAIN PROTEIN REPEAT-CONTAINING PROTEIN"/>
    <property type="match status" value="1"/>
</dbReference>
<evidence type="ECO:0000313" key="5">
    <source>
        <dbReference type="EMBL" id="KKZ13815.1"/>
    </source>
</evidence>
<evidence type="ECO:0000313" key="6">
    <source>
        <dbReference type="Proteomes" id="UP000035037"/>
    </source>
</evidence>
<keyword evidence="2" id="KW-0042">Antenna complex</keyword>
<dbReference type="InterPro" id="IPR004155">
    <property type="entry name" value="PBS_lyase_HEAT"/>
</dbReference>
<protein>
    <recommendedName>
        <fullName evidence="7">HEAT repeat domain-containing protein</fullName>
    </recommendedName>
</protein>
<evidence type="ECO:0008006" key="7">
    <source>
        <dbReference type="Google" id="ProtNLM"/>
    </source>
</evidence>
<dbReference type="Gene3D" id="1.25.10.10">
    <property type="entry name" value="Leucine-rich Repeat Variant"/>
    <property type="match status" value="2"/>
</dbReference>
<dbReference type="InterPro" id="IPR016024">
    <property type="entry name" value="ARM-type_fold"/>
</dbReference>
<dbReference type="InterPro" id="IPR011989">
    <property type="entry name" value="ARM-like"/>
</dbReference>
<dbReference type="EMBL" id="JYFQ01000066">
    <property type="protein sequence ID" value="KKZ13815.1"/>
    <property type="molecule type" value="Genomic_DNA"/>
</dbReference>
<evidence type="ECO:0000256" key="2">
    <source>
        <dbReference type="ARBA" id="ARBA00022549"/>
    </source>
</evidence>
<comment type="similarity">
    <text evidence="1">Belongs to the CpcE/RpcE/PecE family.</text>
</comment>
<dbReference type="GO" id="GO:0030089">
    <property type="term" value="C:phycobilisome"/>
    <property type="evidence" value="ECO:0007669"/>
    <property type="project" value="UniProtKB-KW"/>
</dbReference>
<accession>A0A0G8AWX5</accession>
<sequence>MDLPAIRAALCDHDHSKRLQALVALRHHSTADAEPILLTALKSDTFIIRSFACMGLGRKRTEAGFHALLERARQDKDPNVRAEAASALSWFGFDRCTSLLLQLFSQDDHWLVRHSILAALSECGDPDVQLQVVRQGLAGNDDTVRCCALELLGVLVGSPLEKEAETLLLAASHNDNPWIRRTAARTIGNFPGETARQRCLELRQDPDYRIVAASMESSLKLESGPEPDGAVDQGKG</sequence>
<evidence type="ECO:0000256" key="1">
    <source>
        <dbReference type="ARBA" id="ARBA00009299"/>
    </source>
</evidence>
<dbReference type="AlphaFoldDB" id="A0A0G8AWX5"/>
<reference evidence="5 6" key="1">
    <citation type="submission" date="2015-02" db="EMBL/GenBank/DDBJ databases">
        <authorList>
            <person name="Slaby B."/>
            <person name="Hentschel U."/>
        </authorList>
    </citation>
    <scope>NUCLEOTIDE SEQUENCE [LARGE SCALE GENOMIC DNA]</scope>
    <source>
        <strain evidence="5">15L</strain>
    </source>
</reference>
<dbReference type="PATRIC" id="fig|1608419.3.peg.2069"/>
<evidence type="ECO:0000256" key="4">
    <source>
        <dbReference type="SAM" id="MobiDB-lite"/>
    </source>
</evidence>
<proteinExistence type="inferred from homology"/>
<feature type="region of interest" description="Disordered" evidence="4">
    <location>
        <begin position="217"/>
        <end position="236"/>
    </location>
</feature>
<dbReference type="Proteomes" id="UP000035037">
    <property type="component" value="Unassembled WGS sequence"/>
</dbReference>
<gene>
    <name evidence="5" type="ORF">TQ37_03150</name>
</gene>
<dbReference type="GO" id="GO:0016491">
    <property type="term" value="F:oxidoreductase activity"/>
    <property type="evidence" value="ECO:0007669"/>
    <property type="project" value="TreeGrafter"/>
</dbReference>